<proteinExistence type="predicted"/>
<dbReference type="AlphaFoldDB" id="A0A090I8H3"/>
<protein>
    <submittedName>
        <fullName evidence="2">Uncharacterized protein</fullName>
    </submittedName>
</protein>
<keyword evidence="3" id="KW-1185">Reference proteome</keyword>
<name>A0A090I8H3_9GAMM</name>
<dbReference type="HOGENOM" id="CLU_917706_0_0_6"/>
<organism evidence="2 4">
    <name type="scientific">Moritella viscosa</name>
    <dbReference type="NCBI Taxonomy" id="80854"/>
    <lineage>
        <taxon>Bacteria</taxon>
        <taxon>Pseudomonadati</taxon>
        <taxon>Pseudomonadota</taxon>
        <taxon>Gammaproteobacteria</taxon>
        <taxon>Alteromonadales</taxon>
        <taxon>Moritellaceae</taxon>
        <taxon>Moritella</taxon>
    </lineage>
</organism>
<sequence length="303" mass="34909">MRDNSAIETYRKDHGLEKLTYHTVEEIQSGHFDLDKAQNFLAFQSRINNELLNHKVITANPYTQWFCNASLNDAQIKQLIVQFSVFSNQFLVAQLEKMLNAETLEEMRASKEILANEIGVVYKNPTRNRATQLTPDERDFGDIEGSIDGGAFHFKAAHFELLNQLADYFDIAFNQIGRRQFGSAKTLFFCDELVRLYGSASYATSTAASYAVENWAAAGFWDELVAGFNHYRQTRNLKGLPLTFFTWHAKLEANHANHTQEELEAYYFNNDVDEDHFIVSGNEMLDGVYTFWQGLDEERKRIH</sequence>
<evidence type="ECO:0000313" key="2">
    <source>
        <dbReference type="EMBL" id="SGZ05514.1"/>
    </source>
</evidence>
<dbReference type="EMBL" id="FPLD01000076">
    <property type="protein sequence ID" value="SGZ05514.1"/>
    <property type="molecule type" value="Genomic_DNA"/>
</dbReference>
<dbReference type="OrthoDB" id="526368at2"/>
<dbReference type="SUPFAM" id="SSF48613">
    <property type="entry name" value="Heme oxygenase-like"/>
    <property type="match status" value="1"/>
</dbReference>
<evidence type="ECO:0000313" key="3">
    <source>
        <dbReference type="Proteomes" id="UP000182660"/>
    </source>
</evidence>
<dbReference type="GeneID" id="61296571"/>
<dbReference type="Proteomes" id="UP000182660">
    <property type="component" value="Unassembled WGS sequence"/>
</dbReference>
<gene>
    <name evidence="1" type="ORF">MT2528_2737</name>
    <name evidence="2" type="ORF">NVI5450_2921</name>
</gene>
<evidence type="ECO:0000313" key="1">
    <source>
        <dbReference type="EMBL" id="SGY94175.1"/>
    </source>
</evidence>
<reference evidence="2 4" key="1">
    <citation type="submission" date="2016-11" db="EMBL/GenBank/DDBJ databases">
        <authorList>
            <person name="Jaros S."/>
            <person name="Januszkiewicz K."/>
            <person name="Wedrychowicz H."/>
        </authorList>
    </citation>
    <scope>NUCLEOTIDE SEQUENCE [LARGE SCALE GENOMIC DNA]</scope>
    <source>
        <strain evidence="2">NVI 5450</strain>
    </source>
</reference>
<dbReference type="KEGG" id="mvs:MVIS_0127"/>
<dbReference type="InterPro" id="IPR016084">
    <property type="entry name" value="Haem_Oase-like_multi-hlx"/>
</dbReference>
<reference evidence="1 3" key="2">
    <citation type="submission" date="2016-11" db="EMBL/GenBank/DDBJ databases">
        <authorList>
            <person name="Klemetsen T."/>
        </authorList>
    </citation>
    <scope>NUCLEOTIDE SEQUENCE [LARGE SCALE GENOMIC DNA]</scope>
    <source>
        <strain evidence="1">MT 2528</strain>
    </source>
</reference>
<dbReference type="Gene3D" id="1.20.910.10">
    <property type="entry name" value="Heme oxygenase-like"/>
    <property type="match status" value="1"/>
</dbReference>
<evidence type="ECO:0000313" key="4">
    <source>
        <dbReference type="Proteomes" id="UP000183794"/>
    </source>
</evidence>
<dbReference type="PATRIC" id="fig|80854.5.peg.131"/>
<dbReference type="EMBL" id="FPLJ01000060">
    <property type="protein sequence ID" value="SGY94175.1"/>
    <property type="molecule type" value="Genomic_DNA"/>
</dbReference>
<dbReference type="Proteomes" id="UP000183794">
    <property type="component" value="Unassembled WGS sequence"/>
</dbReference>
<accession>A0A090I8H3</accession>
<dbReference type="RefSeq" id="WP_045108621.1">
    <property type="nucleotide sequence ID" value="NZ_CAWQZC010000153.1"/>
</dbReference>